<proteinExistence type="predicted"/>
<dbReference type="SUPFAM" id="SSF53098">
    <property type="entry name" value="Ribonuclease H-like"/>
    <property type="match status" value="1"/>
</dbReference>
<dbReference type="Gene3D" id="3.30.420.10">
    <property type="entry name" value="Ribonuclease H-like superfamily/Ribonuclease H"/>
    <property type="match status" value="1"/>
</dbReference>
<dbReference type="CDD" id="cd06130">
    <property type="entry name" value="DNA_pol_III_epsilon_like"/>
    <property type="match status" value="1"/>
</dbReference>
<evidence type="ECO:0000313" key="2">
    <source>
        <dbReference type="EMBL" id="MFD2248032.1"/>
    </source>
</evidence>
<dbReference type="Pfam" id="PF00929">
    <property type="entry name" value="RNase_T"/>
    <property type="match status" value="1"/>
</dbReference>
<accession>A0ABW5D2B4</accession>
<dbReference type="PANTHER" id="PTHR30231">
    <property type="entry name" value="DNA POLYMERASE III SUBUNIT EPSILON"/>
    <property type="match status" value="1"/>
</dbReference>
<keyword evidence="3" id="KW-1185">Reference proteome</keyword>
<protein>
    <submittedName>
        <fullName evidence="2">3'-5' exonuclease</fullName>
        <ecNumber evidence="2">3.1.-.-</ecNumber>
    </submittedName>
</protein>
<feature type="domain" description="Exonuclease" evidence="1">
    <location>
        <begin position="2"/>
        <end position="167"/>
    </location>
</feature>
<dbReference type="InterPro" id="IPR012337">
    <property type="entry name" value="RNaseH-like_sf"/>
</dbReference>
<organism evidence="2 3">
    <name type="scientific">Pontibacter ruber</name>
    <dbReference type="NCBI Taxonomy" id="1343895"/>
    <lineage>
        <taxon>Bacteria</taxon>
        <taxon>Pseudomonadati</taxon>
        <taxon>Bacteroidota</taxon>
        <taxon>Cytophagia</taxon>
        <taxon>Cytophagales</taxon>
        <taxon>Hymenobacteraceae</taxon>
        <taxon>Pontibacter</taxon>
    </lineage>
</organism>
<dbReference type="InterPro" id="IPR036397">
    <property type="entry name" value="RNaseH_sf"/>
</dbReference>
<gene>
    <name evidence="2" type="ORF">ACFSKP_17315</name>
</gene>
<dbReference type="InterPro" id="IPR013520">
    <property type="entry name" value="Ribonucl_H"/>
</dbReference>
<keyword evidence="2" id="KW-0378">Hydrolase</keyword>
<dbReference type="RefSeq" id="WP_250431374.1">
    <property type="nucleotide sequence ID" value="NZ_JALPRR010000003.1"/>
</dbReference>
<reference evidence="3" key="1">
    <citation type="journal article" date="2019" name="Int. J. Syst. Evol. Microbiol.">
        <title>The Global Catalogue of Microorganisms (GCM) 10K type strain sequencing project: providing services to taxonomists for standard genome sequencing and annotation.</title>
        <authorList>
            <consortium name="The Broad Institute Genomics Platform"/>
            <consortium name="The Broad Institute Genome Sequencing Center for Infectious Disease"/>
            <person name="Wu L."/>
            <person name="Ma J."/>
        </authorList>
    </citation>
    <scope>NUCLEOTIDE SEQUENCE [LARGE SCALE GENOMIC DNA]</scope>
    <source>
        <strain evidence="3">CGMCC 4.1782</strain>
    </source>
</reference>
<dbReference type="SMART" id="SM00479">
    <property type="entry name" value="EXOIII"/>
    <property type="match status" value="1"/>
</dbReference>
<name>A0ABW5D2B4_9BACT</name>
<dbReference type="EMBL" id="JBHUIM010000002">
    <property type="protein sequence ID" value="MFD2248032.1"/>
    <property type="molecule type" value="Genomic_DNA"/>
</dbReference>
<keyword evidence="2" id="KW-0269">Exonuclease</keyword>
<dbReference type="GO" id="GO:0004527">
    <property type="term" value="F:exonuclease activity"/>
    <property type="evidence" value="ECO:0007669"/>
    <property type="project" value="UniProtKB-KW"/>
</dbReference>
<dbReference type="EC" id="3.1.-.-" evidence="2"/>
<dbReference type="Proteomes" id="UP001597374">
    <property type="component" value="Unassembled WGS sequence"/>
</dbReference>
<evidence type="ECO:0000259" key="1">
    <source>
        <dbReference type="SMART" id="SM00479"/>
    </source>
</evidence>
<comment type="caution">
    <text evidence="2">The sequence shown here is derived from an EMBL/GenBank/DDBJ whole genome shotgun (WGS) entry which is preliminary data.</text>
</comment>
<sequence>MDFVTIDFETATPQRDSPCEIGITLVRDRQIAETKSWLIKPLYYPHFNHFNVAVHGIKPADVAHQPSFAELWPVVKPYLEGQLLIAHNASFDFSVLRKTLATYNIPLPAARFACSLKFSRNIWKGLAAYDLKSLCNMHRINFLHHRAASDSHACAALTLKALDFTGTRSETEFTLKMQSTITHLCK</sequence>
<evidence type="ECO:0000313" key="3">
    <source>
        <dbReference type="Proteomes" id="UP001597374"/>
    </source>
</evidence>
<dbReference type="PANTHER" id="PTHR30231:SF42">
    <property type="entry name" value="EXONUCLEASE"/>
    <property type="match status" value="1"/>
</dbReference>
<keyword evidence="2" id="KW-0540">Nuclease</keyword>